<protein>
    <submittedName>
        <fullName evidence="2">Uncharacterized protein</fullName>
    </submittedName>
</protein>
<name>A0A914D0V2_9BILA</name>
<keyword evidence="1" id="KW-1185">Reference proteome</keyword>
<organism evidence="1 2">
    <name type="scientific">Acrobeloides nanus</name>
    <dbReference type="NCBI Taxonomy" id="290746"/>
    <lineage>
        <taxon>Eukaryota</taxon>
        <taxon>Metazoa</taxon>
        <taxon>Ecdysozoa</taxon>
        <taxon>Nematoda</taxon>
        <taxon>Chromadorea</taxon>
        <taxon>Rhabditida</taxon>
        <taxon>Tylenchina</taxon>
        <taxon>Cephalobomorpha</taxon>
        <taxon>Cephaloboidea</taxon>
        <taxon>Cephalobidae</taxon>
        <taxon>Acrobeloides</taxon>
    </lineage>
</organism>
<proteinExistence type="predicted"/>
<accession>A0A914D0V2</accession>
<dbReference type="WBParaSite" id="ACRNAN_scaffold16654.g13437.t1">
    <property type="protein sequence ID" value="ACRNAN_scaffold16654.g13437.t1"/>
    <property type="gene ID" value="ACRNAN_scaffold16654.g13437"/>
</dbReference>
<evidence type="ECO:0000313" key="2">
    <source>
        <dbReference type="WBParaSite" id="ACRNAN_scaffold16654.g13437.t1"/>
    </source>
</evidence>
<dbReference type="AlphaFoldDB" id="A0A914D0V2"/>
<reference evidence="2" key="1">
    <citation type="submission" date="2022-11" db="UniProtKB">
        <authorList>
            <consortium name="WormBaseParasite"/>
        </authorList>
    </citation>
    <scope>IDENTIFICATION</scope>
</reference>
<evidence type="ECO:0000313" key="1">
    <source>
        <dbReference type="Proteomes" id="UP000887540"/>
    </source>
</evidence>
<dbReference type="Proteomes" id="UP000887540">
    <property type="component" value="Unplaced"/>
</dbReference>
<sequence>MCDIRGIYVSPNIEPRFKPITISEVISLMNSQLTNMWQTVLNQNGKIPTLTPVPSSQSIANGHSDGPMSDVEFLDSPGTLSPASSVSDLEIITGTNGPSKKKDKLILITLVNTVYSLWGQSFNSMPEPVIELIPILAHYANETMDEELKNGLIRRMFFNCFRPFYHVYTGAVEENLRTGRDQGRITTKAEKINC</sequence>